<protein>
    <submittedName>
        <fullName evidence="6">Glycerol-3-phosphate regulon repressor</fullName>
    </submittedName>
</protein>
<keyword evidence="1" id="KW-0678">Repressor</keyword>
<dbReference type="Pfam" id="PF00455">
    <property type="entry name" value="DeoRC"/>
    <property type="match status" value="1"/>
</dbReference>
<dbReference type="InterPro" id="IPR037171">
    <property type="entry name" value="NagB/RpiA_transferase-like"/>
</dbReference>
<evidence type="ECO:0000313" key="7">
    <source>
        <dbReference type="Proteomes" id="UP000254293"/>
    </source>
</evidence>
<proteinExistence type="predicted"/>
<dbReference type="Gene3D" id="1.10.10.10">
    <property type="entry name" value="Winged helix-like DNA-binding domain superfamily/Winged helix DNA-binding domain"/>
    <property type="match status" value="1"/>
</dbReference>
<evidence type="ECO:0000313" key="6">
    <source>
        <dbReference type="EMBL" id="STQ99964.1"/>
    </source>
</evidence>
<evidence type="ECO:0000256" key="1">
    <source>
        <dbReference type="ARBA" id="ARBA00022491"/>
    </source>
</evidence>
<dbReference type="InterPro" id="IPR011991">
    <property type="entry name" value="ArsR-like_HTH"/>
</dbReference>
<dbReference type="Proteomes" id="UP000254293">
    <property type="component" value="Unassembled WGS sequence"/>
</dbReference>
<dbReference type="PROSITE" id="PS00894">
    <property type="entry name" value="HTH_DEOR_1"/>
    <property type="match status" value="1"/>
</dbReference>
<dbReference type="AlphaFoldDB" id="A0A377QX28"/>
<dbReference type="GO" id="GO:0003677">
    <property type="term" value="F:DNA binding"/>
    <property type="evidence" value="ECO:0007669"/>
    <property type="project" value="UniProtKB-KW"/>
</dbReference>
<keyword evidence="2" id="KW-0805">Transcription regulation</keyword>
<evidence type="ECO:0000256" key="4">
    <source>
        <dbReference type="ARBA" id="ARBA00023163"/>
    </source>
</evidence>
<evidence type="ECO:0000256" key="3">
    <source>
        <dbReference type="ARBA" id="ARBA00023125"/>
    </source>
</evidence>
<keyword evidence="3" id="KW-0238">DNA-binding</keyword>
<evidence type="ECO:0000259" key="5">
    <source>
        <dbReference type="PROSITE" id="PS51000"/>
    </source>
</evidence>
<dbReference type="SMART" id="SM01134">
    <property type="entry name" value="DeoRC"/>
    <property type="match status" value="1"/>
</dbReference>
<dbReference type="InterPro" id="IPR036388">
    <property type="entry name" value="WH-like_DNA-bd_sf"/>
</dbReference>
<accession>A0A377QX28</accession>
<dbReference type="PROSITE" id="PS51000">
    <property type="entry name" value="HTH_DEOR_2"/>
    <property type="match status" value="1"/>
</dbReference>
<dbReference type="InterPro" id="IPR018356">
    <property type="entry name" value="Tscrpt_reg_HTH_DeoR_CS"/>
</dbReference>
<dbReference type="Pfam" id="PF08220">
    <property type="entry name" value="HTH_DeoR"/>
    <property type="match status" value="1"/>
</dbReference>
<keyword evidence="7" id="KW-1185">Reference proteome</keyword>
<dbReference type="InterPro" id="IPR050313">
    <property type="entry name" value="Carb_Metab_HTH_regulators"/>
</dbReference>
<feature type="domain" description="HTH deoR-type" evidence="5">
    <location>
        <begin position="4"/>
        <end position="59"/>
    </location>
</feature>
<dbReference type="SUPFAM" id="SSF100950">
    <property type="entry name" value="NagB/RpiA/CoA transferase-like"/>
    <property type="match status" value="1"/>
</dbReference>
<dbReference type="GO" id="GO:0003700">
    <property type="term" value="F:DNA-binding transcription factor activity"/>
    <property type="evidence" value="ECO:0007669"/>
    <property type="project" value="InterPro"/>
</dbReference>
<dbReference type="InterPro" id="IPR001034">
    <property type="entry name" value="DeoR_HTH"/>
</dbReference>
<dbReference type="EMBL" id="UGJJ01000001">
    <property type="protein sequence ID" value="STQ99964.1"/>
    <property type="molecule type" value="Genomic_DNA"/>
</dbReference>
<dbReference type="InterPro" id="IPR036390">
    <property type="entry name" value="WH_DNA-bd_sf"/>
</dbReference>
<dbReference type="PRINTS" id="PR00037">
    <property type="entry name" value="HTHLACR"/>
</dbReference>
<reference evidence="6 7" key="1">
    <citation type="submission" date="2018-06" db="EMBL/GenBank/DDBJ databases">
        <authorList>
            <consortium name="Pathogen Informatics"/>
            <person name="Doyle S."/>
        </authorList>
    </citation>
    <scope>NUCLEOTIDE SEQUENCE [LARGE SCALE GENOMIC DNA]</scope>
    <source>
        <strain evidence="6 7">NCTC13336</strain>
    </source>
</reference>
<organism evidence="6 7">
    <name type="scientific">Kingella potus</name>
    <dbReference type="NCBI Taxonomy" id="265175"/>
    <lineage>
        <taxon>Bacteria</taxon>
        <taxon>Pseudomonadati</taxon>
        <taxon>Pseudomonadota</taxon>
        <taxon>Betaproteobacteria</taxon>
        <taxon>Neisseriales</taxon>
        <taxon>Neisseriaceae</taxon>
        <taxon>Kingella</taxon>
    </lineage>
</organism>
<dbReference type="CDD" id="cd00090">
    <property type="entry name" value="HTH_ARSR"/>
    <property type="match status" value="1"/>
</dbReference>
<evidence type="ECO:0000256" key="2">
    <source>
        <dbReference type="ARBA" id="ARBA00023015"/>
    </source>
</evidence>
<dbReference type="PANTHER" id="PTHR30363:SF4">
    <property type="entry name" value="GLYCEROL-3-PHOSPHATE REGULON REPRESSOR"/>
    <property type="match status" value="1"/>
</dbReference>
<dbReference type="SUPFAM" id="SSF46785">
    <property type="entry name" value="Winged helix' DNA-binding domain"/>
    <property type="match status" value="1"/>
</dbReference>
<dbReference type="Gene3D" id="3.30.750.70">
    <property type="entry name" value="4-hydroxybutyrate coenzyme like domains"/>
    <property type="match status" value="1"/>
</dbReference>
<dbReference type="SMART" id="SM00420">
    <property type="entry name" value="HTH_DEOR"/>
    <property type="match status" value="1"/>
</dbReference>
<dbReference type="PANTHER" id="PTHR30363">
    <property type="entry name" value="HTH-TYPE TRANSCRIPTIONAL REGULATOR SRLR-RELATED"/>
    <property type="match status" value="1"/>
</dbReference>
<keyword evidence="4" id="KW-0804">Transcription</keyword>
<dbReference type="OrthoDB" id="9814815at2"/>
<dbReference type="InterPro" id="IPR014036">
    <property type="entry name" value="DeoR-like_C"/>
</dbReference>
<gene>
    <name evidence="6" type="primary">glpR</name>
    <name evidence="6" type="ORF">NCTC13336_00152</name>
</gene>
<name>A0A377QX28_9NEIS</name>
<dbReference type="RefSeq" id="WP_115307309.1">
    <property type="nucleotide sequence ID" value="NZ_CP091516.1"/>
</dbReference>
<sequence>MTHKPHRRETIVRLIREHGFMPVEALARELGVTPQTVRRDIGSLCHAGLLRRYHGGAALGEAAQNGGLPLQKSLRPNGTSPLAERIAAQIPDGASLFVGIGATMEAAAAALAQSRSSLRIITNNIHVAALLSGRSDYTVIITSGVVRPADGGITGVATVDFINQFKADYAILGAAVAEDDGSLLDYDYKEVCVMRAMMANARTRCLAIGCGTPDRTALVRMGSVTEFDCVFAACPPAAPVAAMLADAGIPCHIAGQ</sequence>